<dbReference type="PROSITE" id="PS50088">
    <property type="entry name" value="ANK_REPEAT"/>
    <property type="match status" value="1"/>
</dbReference>
<dbReference type="SMART" id="SM00248">
    <property type="entry name" value="ANK"/>
    <property type="match status" value="17"/>
</dbReference>
<dbReference type="PROSITE" id="PS50297">
    <property type="entry name" value="ANK_REP_REGION"/>
    <property type="match status" value="1"/>
</dbReference>
<evidence type="ECO:0000256" key="1">
    <source>
        <dbReference type="ARBA" id="ARBA00022737"/>
    </source>
</evidence>
<evidence type="ECO:0000256" key="3">
    <source>
        <dbReference type="PROSITE-ProRule" id="PRU00023"/>
    </source>
</evidence>
<dbReference type="PANTHER" id="PTHR24198:SF165">
    <property type="entry name" value="ANKYRIN REPEAT-CONTAINING PROTEIN-RELATED"/>
    <property type="match status" value="1"/>
</dbReference>
<accession>A0ABR2I7U7</accession>
<dbReference type="InterPro" id="IPR036770">
    <property type="entry name" value="Ankyrin_rpt-contain_sf"/>
</dbReference>
<proteinExistence type="predicted"/>
<dbReference type="InterPro" id="IPR002110">
    <property type="entry name" value="Ankyrin_rpt"/>
</dbReference>
<organism evidence="4 5">
    <name type="scientific">Tritrichomonas musculus</name>
    <dbReference type="NCBI Taxonomy" id="1915356"/>
    <lineage>
        <taxon>Eukaryota</taxon>
        <taxon>Metamonada</taxon>
        <taxon>Parabasalia</taxon>
        <taxon>Tritrichomonadida</taxon>
        <taxon>Tritrichomonadidae</taxon>
        <taxon>Tritrichomonas</taxon>
    </lineage>
</organism>
<keyword evidence="5" id="KW-1185">Reference proteome</keyword>
<evidence type="ECO:0000313" key="4">
    <source>
        <dbReference type="EMBL" id="KAK8858168.1"/>
    </source>
</evidence>
<evidence type="ECO:0000313" key="5">
    <source>
        <dbReference type="Proteomes" id="UP001470230"/>
    </source>
</evidence>
<comment type="caution">
    <text evidence="4">The sequence shown here is derived from an EMBL/GenBank/DDBJ whole genome shotgun (WGS) entry which is preliminary data.</text>
</comment>
<gene>
    <name evidence="4" type="ORF">M9Y10_013269</name>
</gene>
<reference evidence="4 5" key="1">
    <citation type="submission" date="2024-04" db="EMBL/GenBank/DDBJ databases">
        <title>Tritrichomonas musculus Genome.</title>
        <authorList>
            <person name="Alves-Ferreira E."/>
            <person name="Grigg M."/>
            <person name="Lorenzi H."/>
            <person name="Galac M."/>
        </authorList>
    </citation>
    <scope>NUCLEOTIDE SEQUENCE [LARGE SCALE GENOMIC DNA]</scope>
    <source>
        <strain evidence="4 5">EAF2021</strain>
    </source>
</reference>
<keyword evidence="1" id="KW-0677">Repeat</keyword>
<feature type="repeat" description="ANK" evidence="3">
    <location>
        <begin position="679"/>
        <end position="702"/>
    </location>
</feature>
<name>A0ABR2I7U7_9EUKA</name>
<dbReference type="Gene3D" id="1.25.40.20">
    <property type="entry name" value="Ankyrin repeat-containing domain"/>
    <property type="match status" value="6"/>
</dbReference>
<dbReference type="PANTHER" id="PTHR24198">
    <property type="entry name" value="ANKYRIN REPEAT AND PROTEIN KINASE DOMAIN-CONTAINING PROTEIN"/>
    <property type="match status" value="1"/>
</dbReference>
<dbReference type="EMBL" id="JAPFFF010000019">
    <property type="protein sequence ID" value="KAK8858168.1"/>
    <property type="molecule type" value="Genomic_DNA"/>
</dbReference>
<keyword evidence="2 3" id="KW-0040">ANK repeat</keyword>
<dbReference type="SUPFAM" id="SSF48403">
    <property type="entry name" value="Ankyrin repeat"/>
    <property type="match status" value="4"/>
</dbReference>
<sequence length="1158" mass="133279">MREFGRPNDEITLAILNDDVDKLQSILTNRKIEINQDRVPFNLYEMFIFKNNNSSFINYAAECGSIKCFKYLLLNHAEIDLLTLGCAVYGGNTEIIRIVDQQNVETHNNSKDNFYKNFNFGRRNSDDDDKYNFSRINDICFLKNPLFPAIIKHQNDIFDWLLNQKYSSKENNGNLLADILLSSVQNGNAHVLIECIDKGLDFRSFSKNMCQQLFIYASENGFYHLLKLFFSLIEDKLQCSKSDSLSEKMIKSSASFGILSLFKLFYNLNNSEVPMTQSLLIALKRDYVDIVHFIINQNYTIANSREFVNMFSIVIRKKSPELFNFLEKKFKIENLFYSLNLNLTDFKTILCAGCQSGNFESVKKIIDFMISIDSSYDFTVAFNSAIRNGKEDICLYLIKNNVFLDYYKIARFSSSITKRSTKIALQIIDAVDPEMKATLKKCFTSSAIQNANKELVEFLLKNEKTSNDALFDAVESNDIDIVNIILNHNDHPSFINQISYRGTALNVAVNKNNIQIVKRLLSIHGINPNLYSVGNCTPLISAITKLNLEITNVLLDFYGDKIQSQMWQLNKALKRILRQLSGIMFDNRYDEDEDEDDDVNEIIDIGTDDNAEYSSFLKKNQDNILNIVNRLMDIENIDLNCHVHKYTLLTYACEANEIDMIKTLIKSDKVDVNSYAPLNGNTPLMIAIENKNVEVAELLIENPRIDINLRNYNGKTALTLAVTHNLDSIVNLIVTNANFDPEQVAKYHCSNELLLYIVQVAVFSSGQISLQLFCVKGLDVNYCYNNFRSTKFDEIYDDYDHNHAYLYRAESNKEEIIFNESFLVHAVKLKNIEMIEIITSHPSFDVNKSQVQSAIFFTVQNGMVDIFHKLLNLLNNDVNISQRGESLLYYSIKNDSLEIAQDILENDNFDPIKSDLLKVFTSIFIGTNLLNRNNNAILDKMTLLADYDESHSHLIDFSKLLPNEKSFFTVFTHEMNVTEIVEFFLDHNADPNMPDSAGILPLQYAIMKNMNVLFHSLVNSNRIDLSVRLNSSLPVKLENETFLHFAARFQNPDFVDYFLRGNLVDVNSTDNLGETPLMKALVSRQIQNVIRFFMCDNLDYRHCNKKGQDALNIAEEHFGNRKTRVKKLIGHQYNINNIPREKREYLDKILKICNFNLN</sequence>
<dbReference type="Proteomes" id="UP001470230">
    <property type="component" value="Unassembled WGS sequence"/>
</dbReference>
<protein>
    <recommendedName>
        <fullName evidence="6">DUF3447 domain-containing protein</fullName>
    </recommendedName>
</protein>
<dbReference type="Pfam" id="PF12796">
    <property type="entry name" value="Ank_2"/>
    <property type="match status" value="3"/>
</dbReference>
<evidence type="ECO:0008006" key="6">
    <source>
        <dbReference type="Google" id="ProtNLM"/>
    </source>
</evidence>
<evidence type="ECO:0000256" key="2">
    <source>
        <dbReference type="ARBA" id="ARBA00023043"/>
    </source>
</evidence>